<keyword evidence="2" id="KW-0119">Carbohydrate metabolism</keyword>
<evidence type="ECO:0000259" key="3">
    <source>
        <dbReference type="Pfam" id="PF01370"/>
    </source>
</evidence>
<gene>
    <name evidence="4" type="ORF">HJ583_002585</name>
</gene>
<dbReference type="Pfam" id="PF01370">
    <property type="entry name" value="Epimerase"/>
    <property type="match status" value="1"/>
</dbReference>
<protein>
    <submittedName>
        <fullName evidence="4">NAD(P)-dependent oxidoreductase</fullName>
    </submittedName>
</protein>
<feature type="domain" description="NAD-dependent epimerase/dehydratase" evidence="3">
    <location>
        <begin position="17"/>
        <end position="175"/>
    </location>
</feature>
<evidence type="ECO:0000256" key="2">
    <source>
        <dbReference type="ARBA" id="ARBA00023277"/>
    </source>
</evidence>
<dbReference type="InterPro" id="IPR001509">
    <property type="entry name" value="Epimerase_deHydtase"/>
</dbReference>
<dbReference type="SUPFAM" id="SSF51735">
    <property type="entry name" value="NAD(P)-binding Rossmann-fold domains"/>
    <property type="match status" value="1"/>
</dbReference>
<evidence type="ECO:0000313" key="5">
    <source>
        <dbReference type="Proteomes" id="UP000778523"/>
    </source>
</evidence>
<evidence type="ECO:0000313" key="4">
    <source>
        <dbReference type="EMBL" id="NSL53901.1"/>
    </source>
</evidence>
<dbReference type="InterPro" id="IPR036291">
    <property type="entry name" value="NAD(P)-bd_dom_sf"/>
</dbReference>
<proteinExistence type="predicted"/>
<dbReference type="PANTHER" id="PTHR43103">
    <property type="entry name" value="NUCLEOSIDE-DIPHOSPHATE-SUGAR EPIMERASE"/>
    <property type="match status" value="1"/>
</dbReference>
<reference evidence="4 5" key="1">
    <citation type="submission" date="2020-06" db="EMBL/GenBank/DDBJ databases">
        <title>Draft genome of Uliginosibacterium sp. IMCC34675.</title>
        <authorList>
            <person name="Song J."/>
        </authorList>
    </citation>
    <scope>NUCLEOTIDE SEQUENCE [LARGE SCALE GENOMIC DNA]</scope>
    <source>
        <strain evidence="4 5">IMCC34675</strain>
    </source>
</reference>
<keyword evidence="1" id="KW-0521">NADP</keyword>
<dbReference type="RefSeq" id="WP_170020212.1">
    <property type="nucleotide sequence ID" value="NZ_JABCSC020000001.1"/>
</dbReference>
<dbReference type="Proteomes" id="UP000778523">
    <property type="component" value="Unassembled WGS sequence"/>
</dbReference>
<dbReference type="Gene3D" id="3.40.50.720">
    <property type="entry name" value="NAD(P)-binding Rossmann-like Domain"/>
    <property type="match status" value="1"/>
</dbReference>
<dbReference type="PANTHER" id="PTHR43103:SF3">
    <property type="entry name" value="ADP-L-GLYCERO-D-MANNO-HEPTOSE-6-EPIMERASE"/>
    <property type="match status" value="1"/>
</dbReference>
<evidence type="ECO:0000256" key="1">
    <source>
        <dbReference type="ARBA" id="ARBA00022857"/>
    </source>
</evidence>
<keyword evidence="5" id="KW-1185">Reference proteome</keyword>
<sequence length="290" mass="31082">MLTTAHPAANPRPFRRIVLTGAAGRLGRLLRAPLRALCDELVLSDIVPLTEAPTGNETLQPCDLADRAALGRLLHGAQTVVHMGGIPLERDFDSLLPANIVGQYNLYDAALAAGLSRVILASTNHVTGFYPCGETVTPSMPMRPDSLYAVSKGYGELLASYYHDRHGLESVCLRIGACRERPSDTRGMAVWLSPGDFVELVRCALLADAPGCAVVYGVSDNPGCWWRGDDAERIGYQPRDSSARFAAELAAPPPPAPGSGPALQGGVRVMLNDYRNPASFDLDPRLRKPA</sequence>
<comment type="caution">
    <text evidence="4">The sequence shown here is derived from an EMBL/GenBank/DDBJ whole genome shotgun (WGS) entry which is preliminary data.</text>
</comment>
<dbReference type="EMBL" id="JABCSC020000001">
    <property type="protein sequence ID" value="NSL53901.1"/>
    <property type="molecule type" value="Genomic_DNA"/>
</dbReference>
<name>A0ABX2IC17_9RHOO</name>
<organism evidence="4 5">
    <name type="scientific">Uliginosibacterium aquaticum</name>
    <dbReference type="NCBI Taxonomy" id="2731212"/>
    <lineage>
        <taxon>Bacteria</taxon>
        <taxon>Pseudomonadati</taxon>
        <taxon>Pseudomonadota</taxon>
        <taxon>Betaproteobacteria</taxon>
        <taxon>Rhodocyclales</taxon>
        <taxon>Zoogloeaceae</taxon>
        <taxon>Uliginosibacterium</taxon>
    </lineage>
</organism>
<accession>A0ABX2IC17</accession>